<evidence type="ECO:0000313" key="2">
    <source>
        <dbReference type="EMBL" id="TCU81241.1"/>
    </source>
</evidence>
<keyword evidence="3" id="KW-1185">Reference proteome</keyword>
<organism evidence="2 3">
    <name type="scientific">Roseateles saccharophilus</name>
    <name type="common">Pseudomonas saccharophila</name>
    <dbReference type="NCBI Taxonomy" id="304"/>
    <lineage>
        <taxon>Bacteria</taxon>
        <taxon>Pseudomonadati</taxon>
        <taxon>Pseudomonadota</taxon>
        <taxon>Betaproteobacteria</taxon>
        <taxon>Burkholderiales</taxon>
        <taxon>Sphaerotilaceae</taxon>
        <taxon>Roseateles</taxon>
    </lineage>
</organism>
<feature type="region of interest" description="Disordered" evidence="1">
    <location>
        <begin position="72"/>
        <end position="101"/>
    </location>
</feature>
<accession>A0A4R3U6U6</accession>
<dbReference type="RefSeq" id="WP_277592529.1">
    <property type="nucleotide sequence ID" value="NZ_SGUF01000122.1"/>
</dbReference>
<sequence length="182" mass="20312">MRAYTPHAAGHWRSPGVVPGSLAVDHPARLFVCARCRVQVVLCSRCDRGQRYCGRACSGAARREAQRAAAQRYQRSRAGRLAHAERSRRWRQRQRQRENEHGAIAAGRTLHFVTHQGWRAVAPAAPLTQNEPDHAVNATAGQALPLGARCRRCGAPLSPWVRQGFVRHGLRRWPARVVDPCP</sequence>
<proteinExistence type="predicted"/>
<name>A0A4R3U6U6_ROSSA</name>
<gene>
    <name evidence="2" type="ORF">EV671_10861</name>
</gene>
<evidence type="ECO:0000256" key="1">
    <source>
        <dbReference type="SAM" id="MobiDB-lite"/>
    </source>
</evidence>
<evidence type="ECO:0000313" key="3">
    <source>
        <dbReference type="Proteomes" id="UP000295110"/>
    </source>
</evidence>
<dbReference type="AlphaFoldDB" id="A0A4R3U6U6"/>
<reference evidence="2 3" key="1">
    <citation type="submission" date="2019-03" db="EMBL/GenBank/DDBJ databases">
        <title>Genomic Encyclopedia of Type Strains, Phase IV (KMG-IV): sequencing the most valuable type-strain genomes for metagenomic binning, comparative biology and taxonomic classification.</title>
        <authorList>
            <person name="Goeker M."/>
        </authorList>
    </citation>
    <scope>NUCLEOTIDE SEQUENCE [LARGE SCALE GENOMIC DNA]</scope>
    <source>
        <strain evidence="2 3">DSM 654</strain>
    </source>
</reference>
<dbReference type="EMBL" id="SMBU01000086">
    <property type="protein sequence ID" value="TCU81241.1"/>
    <property type="molecule type" value="Genomic_DNA"/>
</dbReference>
<comment type="caution">
    <text evidence="2">The sequence shown here is derived from an EMBL/GenBank/DDBJ whole genome shotgun (WGS) entry which is preliminary data.</text>
</comment>
<protein>
    <submittedName>
        <fullName evidence="2">Uncharacterized protein</fullName>
    </submittedName>
</protein>
<dbReference type="Proteomes" id="UP000295110">
    <property type="component" value="Unassembled WGS sequence"/>
</dbReference>